<reference evidence="5" key="1">
    <citation type="submission" date="2018-05" db="EMBL/GenBank/DDBJ databases">
        <authorList>
            <person name="Lanie J.A."/>
            <person name="Ng W.-L."/>
            <person name="Kazmierczak K.M."/>
            <person name="Andrzejewski T.M."/>
            <person name="Davidsen T.M."/>
            <person name="Wayne K.J."/>
            <person name="Tettelin H."/>
            <person name="Glass J.I."/>
            <person name="Rusch D."/>
            <person name="Podicherti R."/>
            <person name="Tsui H.-C.T."/>
            <person name="Winkler M.E."/>
        </authorList>
    </citation>
    <scope>NUCLEOTIDE SEQUENCE</scope>
</reference>
<dbReference type="Pfam" id="PF13091">
    <property type="entry name" value="PLDc_2"/>
    <property type="match status" value="1"/>
</dbReference>
<name>A0A382F7L0_9ZZZZ</name>
<dbReference type="InterPro" id="IPR025202">
    <property type="entry name" value="PLD-like_dom"/>
</dbReference>
<dbReference type="SUPFAM" id="SSF56024">
    <property type="entry name" value="Phospholipase D/nuclease"/>
    <property type="match status" value="1"/>
</dbReference>
<keyword evidence="2" id="KW-0442">Lipid degradation</keyword>
<evidence type="ECO:0000256" key="3">
    <source>
        <dbReference type="ARBA" id="ARBA00023098"/>
    </source>
</evidence>
<feature type="non-terminal residue" evidence="5">
    <location>
        <position position="196"/>
    </location>
</feature>
<keyword evidence="3" id="KW-0443">Lipid metabolism</keyword>
<evidence type="ECO:0000313" key="5">
    <source>
        <dbReference type="EMBL" id="SVB58659.1"/>
    </source>
</evidence>
<evidence type="ECO:0000259" key="4">
    <source>
        <dbReference type="PROSITE" id="PS50035"/>
    </source>
</evidence>
<dbReference type="AlphaFoldDB" id="A0A382F7L0"/>
<sequence>MDTSVYFEKISEEISKHLEAATHDIVIAIAWFTDASLFNILRRKASTGVTINLLYLDDEINDKASFNIGQLEAYQARLFPISSDMQPGNIMHNKFCVIDGKHVITGSYNWTNRAKSNDENITVFLDNPEISTHFLKAFDDLLEKYNYKKSTTISPQAITPRLEVIKNFVLMEEWDAAQTQLEKLRSFTEIWSLDPL</sequence>
<dbReference type="PROSITE" id="PS50035">
    <property type="entry name" value="PLD"/>
    <property type="match status" value="1"/>
</dbReference>
<gene>
    <name evidence="5" type="ORF">METZ01_LOCUS211513</name>
</gene>
<dbReference type="PANTHER" id="PTHR43856:SF1">
    <property type="entry name" value="MITOCHONDRIAL CARDIOLIPIN HYDROLASE"/>
    <property type="match status" value="1"/>
</dbReference>
<evidence type="ECO:0000256" key="2">
    <source>
        <dbReference type="ARBA" id="ARBA00022963"/>
    </source>
</evidence>
<dbReference type="GO" id="GO:0016042">
    <property type="term" value="P:lipid catabolic process"/>
    <property type="evidence" value="ECO:0007669"/>
    <property type="project" value="UniProtKB-KW"/>
</dbReference>
<dbReference type="Gene3D" id="3.30.870.10">
    <property type="entry name" value="Endonuclease Chain A"/>
    <property type="match status" value="1"/>
</dbReference>
<dbReference type="GO" id="GO:0016891">
    <property type="term" value="F:RNA endonuclease activity producing 5'-phosphomonoesters, hydrolytic mechanism"/>
    <property type="evidence" value="ECO:0007669"/>
    <property type="project" value="TreeGrafter"/>
</dbReference>
<feature type="domain" description="PLD phosphodiesterase" evidence="4">
    <location>
        <begin position="87"/>
        <end position="114"/>
    </location>
</feature>
<keyword evidence="1" id="KW-0378">Hydrolase</keyword>
<proteinExistence type="predicted"/>
<accession>A0A382F7L0</accession>
<dbReference type="SMART" id="SM00155">
    <property type="entry name" value="PLDc"/>
    <property type="match status" value="1"/>
</dbReference>
<dbReference type="EMBL" id="UINC01048293">
    <property type="protein sequence ID" value="SVB58659.1"/>
    <property type="molecule type" value="Genomic_DNA"/>
</dbReference>
<dbReference type="CDD" id="cd09174">
    <property type="entry name" value="PLDc_Nuc_like_unchar2"/>
    <property type="match status" value="1"/>
</dbReference>
<dbReference type="InterPro" id="IPR001736">
    <property type="entry name" value="PLipase_D/transphosphatidylase"/>
</dbReference>
<dbReference type="InterPro" id="IPR051406">
    <property type="entry name" value="PLD_domain"/>
</dbReference>
<evidence type="ECO:0000256" key="1">
    <source>
        <dbReference type="ARBA" id="ARBA00022801"/>
    </source>
</evidence>
<dbReference type="PANTHER" id="PTHR43856">
    <property type="entry name" value="CARDIOLIPIN HYDROLASE"/>
    <property type="match status" value="1"/>
</dbReference>
<organism evidence="5">
    <name type="scientific">marine metagenome</name>
    <dbReference type="NCBI Taxonomy" id="408172"/>
    <lineage>
        <taxon>unclassified sequences</taxon>
        <taxon>metagenomes</taxon>
        <taxon>ecological metagenomes</taxon>
    </lineage>
</organism>
<protein>
    <recommendedName>
        <fullName evidence="4">PLD phosphodiesterase domain-containing protein</fullName>
    </recommendedName>
</protein>